<organism evidence="2 3">
    <name type="scientific">Sulfurovum riftiae</name>
    <dbReference type="NCBI Taxonomy" id="1630136"/>
    <lineage>
        <taxon>Bacteria</taxon>
        <taxon>Pseudomonadati</taxon>
        <taxon>Campylobacterota</taxon>
        <taxon>Epsilonproteobacteria</taxon>
        <taxon>Campylobacterales</taxon>
        <taxon>Sulfurovaceae</taxon>
        <taxon>Sulfurovum</taxon>
    </lineage>
</organism>
<comment type="caution">
    <text evidence="2">The sequence shown here is derived from an EMBL/GenBank/DDBJ whole genome shotgun (WGS) entry which is preliminary data.</text>
</comment>
<evidence type="ECO:0000313" key="2">
    <source>
        <dbReference type="EMBL" id="KYJ85673.1"/>
    </source>
</evidence>
<evidence type="ECO:0000259" key="1">
    <source>
        <dbReference type="Pfam" id="PF01863"/>
    </source>
</evidence>
<dbReference type="RefSeq" id="WP_067332522.1">
    <property type="nucleotide sequence ID" value="NZ_LNKT01000071.1"/>
</dbReference>
<feature type="domain" description="YgjP-like metallopeptidase" evidence="1">
    <location>
        <begin position="18"/>
        <end position="221"/>
    </location>
</feature>
<dbReference type="PANTHER" id="PTHR30399">
    <property type="entry name" value="UNCHARACTERIZED PROTEIN YGJP"/>
    <property type="match status" value="1"/>
</dbReference>
<dbReference type="PANTHER" id="PTHR30399:SF1">
    <property type="entry name" value="UTP PYROPHOSPHATASE"/>
    <property type="match status" value="1"/>
</dbReference>
<dbReference type="OrthoDB" id="5321643at2"/>
<reference evidence="2 3" key="1">
    <citation type="submission" date="2015-11" db="EMBL/GenBank/DDBJ databases">
        <title>Draft genome of Sulfurovum riftiae 1812E, a member of the Epsilonproteobacteria isolated from the tube of the deep-sea hydrothermal vent tubewom Riftia pachyptila.</title>
        <authorList>
            <person name="Vetriani C."/>
            <person name="Giovannelli D."/>
        </authorList>
    </citation>
    <scope>NUCLEOTIDE SEQUENCE [LARGE SCALE GENOMIC DNA]</scope>
    <source>
        <strain evidence="2 3">1812E</strain>
    </source>
</reference>
<proteinExistence type="predicted"/>
<dbReference type="InterPro" id="IPR053136">
    <property type="entry name" value="UTP_pyrophosphatase-like"/>
</dbReference>
<dbReference type="Gene3D" id="3.30.2010.10">
    <property type="entry name" value="Metalloproteases ('zincins'), catalytic domain"/>
    <property type="match status" value="1"/>
</dbReference>
<accession>A0A151CEK3</accession>
<keyword evidence="3" id="KW-1185">Reference proteome</keyword>
<sequence>MSGLLPQYTHIVKPRLRHTYLSFDEAGNLLIKSPKVSQDYLEQLLLKKAKWIRQTQERILKKKGRKPDFGKDCVLCFLGEEIGLTLVPYEKKRTRLVLAPKGFRIFYSQYDEAVFHRQIDAFYKKEAEKVLPQIVAQHAKRMGLSPSAVRFRKTKRQWGSCSARNVISLNTMLMKLPVRLIDYVVIHELAHIEHKHHQKSFWKLVGQHMPDYKARIKELHSYTT</sequence>
<dbReference type="AlphaFoldDB" id="A0A151CEK3"/>
<name>A0A151CEK3_9BACT</name>
<evidence type="ECO:0000313" key="3">
    <source>
        <dbReference type="Proteomes" id="UP000075359"/>
    </source>
</evidence>
<gene>
    <name evidence="2" type="ORF">AS592_01165</name>
</gene>
<dbReference type="STRING" id="1630136.AS592_01165"/>
<dbReference type="InterPro" id="IPR002725">
    <property type="entry name" value="YgjP-like_metallopeptidase"/>
</dbReference>
<dbReference type="Proteomes" id="UP000075359">
    <property type="component" value="Unassembled WGS sequence"/>
</dbReference>
<protein>
    <recommendedName>
        <fullName evidence="1">YgjP-like metallopeptidase domain-containing protein</fullName>
    </recommendedName>
</protein>
<dbReference type="EMBL" id="LNKT01000071">
    <property type="protein sequence ID" value="KYJ85673.1"/>
    <property type="molecule type" value="Genomic_DNA"/>
</dbReference>
<dbReference type="CDD" id="cd07344">
    <property type="entry name" value="M48_yhfN_like"/>
    <property type="match status" value="1"/>
</dbReference>
<dbReference type="Pfam" id="PF01863">
    <property type="entry name" value="YgjP-like"/>
    <property type="match status" value="1"/>
</dbReference>